<dbReference type="OrthoDB" id="3360032at2759"/>
<dbReference type="AlphaFoldDB" id="A0A1B9J2W4"/>
<feature type="chain" id="PRO_5008629103" description="Protein PBN1" evidence="1">
    <location>
        <begin position="22"/>
        <end position="201"/>
    </location>
</feature>
<dbReference type="EMBL" id="KI669459">
    <property type="protein sequence ID" value="OCF62110.1"/>
    <property type="molecule type" value="Genomic_DNA"/>
</dbReference>
<proteinExistence type="predicted"/>
<feature type="signal peptide" evidence="1">
    <location>
        <begin position="1"/>
        <end position="21"/>
    </location>
</feature>
<dbReference type="Proteomes" id="UP000092583">
    <property type="component" value="Unassembled WGS sequence"/>
</dbReference>
<gene>
    <name evidence="2" type="ORF">L486_01777</name>
</gene>
<accession>A0A1B9J2W4</accession>
<sequence>MMKAITHLIFFLLCLFGIVRADTEIINFSLPLPPPSPSSTPFLSTNSDLLELSPSQPTIVNLTDSSPNQSFILNFQGLEKDYQKWTIRISWPGSSPTKIKIIPPDESFQFSIIGSSLSPRMYHPLIFHDLPYKPADQFRTPISILLEPLILGVIPRTALPTIYTILLAVVITGWNIPRILRLIENIINKLNVQSPAHLKQS</sequence>
<dbReference type="STRING" id="1331196.A0A1B9J2W4"/>
<evidence type="ECO:0008006" key="4">
    <source>
        <dbReference type="Google" id="ProtNLM"/>
    </source>
</evidence>
<reference evidence="2 3" key="1">
    <citation type="submission" date="2013-07" db="EMBL/GenBank/DDBJ databases">
        <title>The Genome Sequence of Kwoniella mangroviensis CBS10435.</title>
        <authorList>
            <consortium name="The Broad Institute Genome Sequencing Platform"/>
            <person name="Cuomo C."/>
            <person name="Litvintseva A."/>
            <person name="Chen Y."/>
            <person name="Heitman J."/>
            <person name="Sun S."/>
            <person name="Springer D."/>
            <person name="Dromer F."/>
            <person name="Young S.K."/>
            <person name="Zeng Q."/>
            <person name="Gargeya S."/>
            <person name="Fitzgerald M."/>
            <person name="Abouelleil A."/>
            <person name="Alvarado L."/>
            <person name="Berlin A.M."/>
            <person name="Chapman S.B."/>
            <person name="Dewar J."/>
            <person name="Goldberg J."/>
            <person name="Griggs A."/>
            <person name="Gujja S."/>
            <person name="Hansen M."/>
            <person name="Howarth C."/>
            <person name="Imamovic A."/>
            <person name="Larimer J."/>
            <person name="McCowan C."/>
            <person name="Murphy C."/>
            <person name="Pearson M."/>
            <person name="Priest M."/>
            <person name="Roberts A."/>
            <person name="Saif S."/>
            <person name="Shea T."/>
            <person name="Sykes S."/>
            <person name="Wortman J."/>
            <person name="Nusbaum C."/>
            <person name="Birren B."/>
        </authorList>
    </citation>
    <scope>NUCLEOTIDE SEQUENCE [LARGE SCALE GENOMIC DNA]</scope>
    <source>
        <strain evidence="2 3">CBS 10435</strain>
    </source>
</reference>
<evidence type="ECO:0000313" key="2">
    <source>
        <dbReference type="EMBL" id="OCF62110.1"/>
    </source>
</evidence>
<keyword evidence="1" id="KW-0732">Signal</keyword>
<reference evidence="3" key="2">
    <citation type="submission" date="2013-12" db="EMBL/GenBank/DDBJ databases">
        <title>Evolution of pathogenesis and genome organization in the Tremellales.</title>
        <authorList>
            <person name="Cuomo C."/>
            <person name="Litvintseva A."/>
            <person name="Heitman J."/>
            <person name="Chen Y."/>
            <person name="Sun S."/>
            <person name="Springer D."/>
            <person name="Dromer F."/>
            <person name="Young S."/>
            <person name="Zeng Q."/>
            <person name="Chapman S."/>
            <person name="Gujja S."/>
            <person name="Saif S."/>
            <person name="Birren B."/>
        </authorList>
    </citation>
    <scope>NUCLEOTIDE SEQUENCE [LARGE SCALE GENOMIC DNA]</scope>
    <source>
        <strain evidence="3">CBS 10435</strain>
    </source>
</reference>
<evidence type="ECO:0000313" key="3">
    <source>
        <dbReference type="Proteomes" id="UP000092583"/>
    </source>
</evidence>
<organism evidence="2 3">
    <name type="scientific">Kwoniella mangroviensis CBS 10435</name>
    <dbReference type="NCBI Taxonomy" id="1331196"/>
    <lineage>
        <taxon>Eukaryota</taxon>
        <taxon>Fungi</taxon>
        <taxon>Dikarya</taxon>
        <taxon>Basidiomycota</taxon>
        <taxon>Agaricomycotina</taxon>
        <taxon>Tremellomycetes</taxon>
        <taxon>Tremellales</taxon>
        <taxon>Cryptococcaceae</taxon>
        <taxon>Kwoniella</taxon>
    </lineage>
</organism>
<name>A0A1B9J2W4_9TREE</name>
<keyword evidence="3" id="KW-1185">Reference proteome</keyword>
<evidence type="ECO:0000256" key="1">
    <source>
        <dbReference type="SAM" id="SignalP"/>
    </source>
</evidence>
<protein>
    <recommendedName>
        <fullName evidence="4">Protein PBN1</fullName>
    </recommendedName>
</protein>